<evidence type="ECO:0000313" key="3">
    <source>
        <dbReference type="EMBL" id="MVN22235.1"/>
    </source>
</evidence>
<keyword evidence="1" id="KW-1133">Transmembrane helix</keyword>
<dbReference type="GO" id="GO:0006487">
    <property type="term" value="P:protein N-linked glycosylation"/>
    <property type="evidence" value="ECO:0007669"/>
    <property type="project" value="TreeGrafter"/>
</dbReference>
<sequence length="312" mass="36337">MESKKWIENYNKLNNSFQKTLVFRVGIQAGLYSEINHMFLAILFCLKNNIKFVLSSRDNNFSYDKGWEDYFLPFCEESYSKVHLKYNARSYQIKPTIPNIIKTKIIRKTLGIDYLTQDIWTFIRDAKFQNETFDIPQLGISGNLVSALQMVVNNVWNFQPDIQQEINGRIQGLNLPTEYVGVHLRSGDKVTEAKVSSAHEYINYIKNITPLKNLFVFTDDYKNISELKSSFTDYRIYTFCKEGEKGFSEGAYNRLNKEAKKEMTIKVLTDSEALYKSSVFVGTMSSNVGLFIGMQRNAKLWYGIDANDWRMW</sequence>
<keyword evidence="4" id="KW-1185">Reference proteome</keyword>
<name>A0A7K1SY36_9SPHI</name>
<dbReference type="EMBL" id="WPIK01000009">
    <property type="protein sequence ID" value="MVN22235.1"/>
    <property type="molecule type" value="Genomic_DNA"/>
</dbReference>
<reference evidence="3 4" key="1">
    <citation type="submission" date="2019-12" db="EMBL/GenBank/DDBJ databases">
        <title>Mucilaginibacter sp. HMF7410 genome sequencing and assembly.</title>
        <authorList>
            <person name="Kang H."/>
            <person name="Cha I."/>
            <person name="Kim H."/>
            <person name="Joh K."/>
        </authorList>
    </citation>
    <scope>NUCLEOTIDE SEQUENCE [LARGE SCALE GENOMIC DNA]</scope>
    <source>
        <strain evidence="3 4">HMF7410</strain>
    </source>
</reference>
<gene>
    <name evidence="3" type="ORF">GO621_11900</name>
</gene>
<organism evidence="3 4">
    <name type="scientific">Mucilaginibacter arboris</name>
    <dbReference type="NCBI Taxonomy" id="2682090"/>
    <lineage>
        <taxon>Bacteria</taxon>
        <taxon>Pseudomonadati</taxon>
        <taxon>Bacteroidota</taxon>
        <taxon>Sphingobacteriia</taxon>
        <taxon>Sphingobacteriales</taxon>
        <taxon>Sphingobacteriaceae</taxon>
        <taxon>Mucilaginibacter</taxon>
    </lineage>
</organism>
<keyword evidence="1" id="KW-0812">Transmembrane</keyword>
<feature type="domain" description="Alpha-(1,6)-fucosyltransferase N- and catalytic" evidence="2">
    <location>
        <begin position="19"/>
        <end position="288"/>
    </location>
</feature>
<evidence type="ECO:0000259" key="2">
    <source>
        <dbReference type="Pfam" id="PF19745"/>
    </source>
</evidence>
<evidence type="ECO:0000256" key="1">
    <source>
        <dbReference type="SAM" id="Phobius"/>
    </source>
</evidence>
<protein>
    <recommendedName>
        <fullName evidence="2">Alpha-(1,6)-fucosyltransferase N- and catalytic domain-containing protein</fullName>
    </recommendedName>
</protein>
<dbReference type="Proteomes" id="UP000462014">
    <property type="component" value="Unassembled WGS sequence"/>
</dbReference>
<dbReference type="AlphaFoldDB" id="A0A7K1SY36"/>
<accession>A0A7K1SY36</accession>
<dbReference type="RefSeq" id="WP_157567273.1">
    <property type="nucleotide sequence ID" value="NZ_WPIK01000009.1"/>
</dbReference>
<dbReference type="PANTHER" id="PTHR13132">
    <property type="entry name" value="ALPHA- 1,6 -FUCOSYLTRANSFERASE"/>
    <property type="match status" value="1"/>
</dbReference>
<dbReference type="InterPro" id="IPR045573">
    <property type="entry name" value="Fut8_N_cat"/>
</dbReference>
<feature type="transmembrane region" description="Helical" evidence="1">
    <location>
        <begin position="21"/>
        <end position="44"/>
    </location>
</feature>
<dbReference type="PANTHER" id="PTHR13132:SF29">
    <property type="entry name" value="ALPHA-(1,6)-FUCOSYLTRANSFERASE"/>
    <property type="match status" value="1"/>
</dbReference>
<dbReference type="Pfam" id="PF19745">
    <property type="entry name" value="FUT8_N_cat"/>
    <property type="match status" value="1"/>
</dbReference>
<keyword evidence="1" id="KW-0472">Membrane</keyword>
<dbReference type="GO" id="GO:0046921">
    <property type="term" value="F:alpha-(1-&gt;6)-fucosyltransferase activity"/>
    <property type="evidence" value="ECO:0007669"/>
    <property type="project" value="TreeGrafter"/>
</dbReference>
<dbReference type="Gene3D" id="3.40.50.11350">
    <property type="match status" value="1"/>
</dbReference>
<evidence type="ECO:0000313" key="4">
    <source>
        <dbReference type="Proteomes" id="UP000462014"/>
    </source>
</evidence>
<proteinExistence type="predicted"/>
<comment type="caution">
    <text evidence="3">The sequence shown here is derived from an EMBL/GenBank/DDBJ whole genome shotgun (WGS) entry which is preliminary data.</text>
</comment>